<reference evidence="1" key="1">
    <citation type="journal article" date="2024" name="J. Gen. Virol.">
        <title>Novel phages of Pseudomonas syringae unveil numerous potential auxiliary metabolic genes.</title>
        <authorList>
            <person name="Feltin C."/>
            <person name="Garneau J.R."/>
            <person name="Morris C.E."/>
            <person name="Berard A."/>
            <person name="Torres-Barcelo C."/>
        </authorList>
    </citation>
    <scope>NUCLEOTIDE SEQUENCE</scope>
</reference>
<gene>
    <name evidence="1" type="ORF">Pyxpy01_00107</name>
</gene>
<accession>A0AAU6VYE9</accession>
<sequence>MINYIEKQEYIAVRWHKKELGRIYDETGGWVYRPKGCQGKIESERFNKLSDLKKYLEGVE</sequence>
<proteinExistence type="predicted"/>
<evidence type="ECO:0000313" key="1">
    <source>
        <dbReference type="EMBL" id="XAI69405.1"/>
    </source>
</evidence>
<protein>
    <submittedName>
        <fullName evidence="1">Uncharacterized protein</fullName>
    </submittedName>
</protein>
<dbReference type="EMBL" id="PP179310">
    <property type="protein sequence ID" value="XAI69405.1"/>
    <property type="molecule type" value="Genomic_DNA"/>
</dbReference>
<name>A0AAU6VYE9_9VIRU</name>
<organism evidence="1">
    <name type="scientific">Pseudomonas phage Pyxpy01</name>
    <dbReference type="NCBI Taxonomy" id="3138546"/>
    <lineage>
        <taxon>Viruses</taxon>
    </lineage>
</organism>